<dbReference type="SUPFAM" id="SSF46774">
    <property type="entry name" value="ARID-like"/>
    <property type="match status" value="1"/>
</dbReference>
<evidence type="ECO:0000313" key="3">
    <source>
        <dbReference type="EMBL" id="KAG5654765.1"/>
    </source>
</evidence>
<organism evidence="3 4">
    <name type="scientific">Sphagnurus paluster</name>
    <dbReference type="NCBI Taxonomy" id="117069"/>
    <lineage>
        <taxon>Eukaryota</taxon>
        <taxon>Fungi</taxon>
        <taxon>Dikarya</taxon>
        <taxon>Basidiomycota</taxon>
        <taxon>Agaricomycotina</taxon>
        <taxon>Agaricomycetes</taxon>
        <taxon>Agaricomycetidae</taxon>
        <taxon>Agaricales</taxon>
        <taxon>Tricholomatineae</taxon>
        <taxon>Lyophyllaceae</taxon>
        <taxon>Sphagnurus</taxon>
    </lineage>
</organism>
<protein>
    <recommendedName>
        <fullName evidence="2">ARID domain-containing protein</fullName>
    </recommendedName>
</protein>
<reference evidence="3" key="2">
    <citation type="submission" date="2021-10" db="EMBL/GenBank/DDBJ databases">
        <title>Phylogenomics reveals ancestral predisposition of the termite-cultivated fungus Termitomyces towards a domesticated lifestyle.</title>
        <authorList>
            <person name="Auxier B."/>
            <person name="Grum-Grzhimaylo A."/>
            <person name="Cardenas M.E."/>
            <person name="Lodge J.D."/>
            <person name="Laessoe T."/>
            <person name="Pedersen O."/>
            <person name="Smith M.E."/>
            <person name="Kuyper T.W."/>
            <person name="Franco-Molano E.A."/>
            <person name="Baroni T.J."/>
            <person name="Aanen D.K."/>
        </authorList>
    </citation>
    <scope>NUCLEOTIDE SEQUENCE</scope>
    <source>
        <strain evidence="3">D49</strain>
    </source>
</reference>
<gene>
    <name evidence="3" type="ORF">H0H81_003773</name>
</gene>
<dbReference type="AlphaFoldDB" id="A0A9P7KNE1"/>
<dbReference type="InterPro" id="IPR001606">
    <property type="entry name" value="ARID_dom"/>
</dbReference>
<feature type="compositionally biased region" description="Low complexity" evidence="1">
    <location>
        <begin position="293"/>
        <end position="305"/>
    </location>
</feature>
<feature type="region of interest" description="Disordered" evidence="1">
    <location>
        <begin position="40"/>
        <end position="106"/>
    </location>
</feature>
<feature type="compositionally biased region" description="Low complexity" evidence="1">
    <location>
        <begin position="82"/>
        <end position="93"/>
    </location>
</feature>
<dbReference type="OrthoDB" id="1938591at2759"/>
<accession>A0A9P7KNE1</accession>
<sequence>MAANPPFDPSSPYFNNLDPTQAAKQMAALTAASQARIANGRPASLLNPPNGTNSAPFLGGTNPPNYPPNYDPSAQHPPFQVPNNFPASNSSSFLDPMSHQSSRSTHANNVTLKQRQQSFINGLANVMAGRGTPLPPLLTGIPTPTYDPNTSKWRNIEPSSEPGSVRIAGKDVSLFTLWGSVIQSGGGQAVVANNGWPAMLAQFDLPEEIPQPPPNLGSVSVAQTIAQLYMTMLFPFEQWYRSNIQEQQRKALASRQSAQLAPADSPVNNRILNGAQLGQIQRGPSLTSINTLPSAMSSSGVNGSSPFPPSSTPHYATPRPESPMSSHPTPGTSHNIPHNIPGGIPLEANVASDTNTLDQETQGIKRKMEHDERDVKRARKLGSEPPSENTLPAISTAAVDRSSSATTSGAAPQAPTTMPPPPRQRQQPSRRKIEYVPFAREVETHGGRDLKLLESEWANISQRRPIRDINDWGTVDIEALTMSIRSRLSNELSYALTTFTVLSTMRGQTPSSGFPVFQCPDLFDEMVDLLEEQAFGDTEDSEADLGPNNAHIITHRELVNLVYESGSQPFAVLQPYQGSKDPKLGPRQRPGNFILVIINIIRNLSIIPDNLEFLCRNARLIDLMLRLCTTIHDECGAPSPSSPALSLGDLAHIQKDVLYTLTNIASGIHLSASSPKLTFRMAFRAFRLISSYLIDPTEAVSPVACVQLAGIPLTGNFKPPILADVALDVLSRLSQADSNRQIIAKAVPKASLICLFESLIHRLPVADADFNLMTREVWLSYLEKIVMAIYSLAFLAPPAVKQKLKADRTLGFRAVMLRMVQKFLMTHDSRIWFIVCTRRAVEAMKVLDDAEDCFDTSKSAVPTMSFGMGYGEVGDSGLERGTGLLGGYRDAAWDMLMLREVQADEVLFGELESLSRVEF</sequence>
<dbReference type="Gene3D" id="1.10.150.60">
    <property type="entry name" value="ARID DNA-binding domain"/>
    <property type="match status" value="1"/>
</dbReference>
<dbReference type="GO" id="GO:0003677">
    <property type="term" value="F:DNA binding"/>
    <property type="evidence" value="ECO:0007669"/>
    <property type="project" value="InterPro"/>
</dbReference>
<dbReference type="EMBL" id="JABCKI010000001">
    <property type="protein sequence ID" value="KAG5654765.1"/>
    <property type="molecule type" value="Genomic_DNA"/>
</dbReference>
<feature type="region of interest" description="Disordered" evidence="1">
    <location>
        <begin position="285"/>
        <end position="430"/>
    </location>
</feature>
<proteinExistence type="predicted"/>
<evidence type="ECO:0000259" key="2">
    <source>
        <dbReference type="PROSITE" id="PS51011"/>
    </source>
</evidence>
<feature type="compositionally biased region" description="Basic and acidic residues" evidence="1">
    <location>
        <begin position="366"/>
        <end position="375"/>
    </location>
</feature>
<evidence type="ECO:0000256" key="1">
    <source>
        <dbReference type="SAM" id="MobiDB-lite"/>
    </source>
</evidence>
<evidence type="ECO:0000313" key="4">
    <source>
        <dbReference type="Proteomes" id="UP000717328"/>
    </source>
</evidence>
<feature type="compositionally biased region" description="Polar residues" evidence="1">
    <location>
        <begin position="323"/>
        <end position="336"/>
    </location>
</feature>
<comment type="caution">
    <text evidence="3">The sequence shown here is derived from an EMBL/GenBank/DDBJ whole genome shotgun (WGS) entry which is preliminary data.</text>
</comment>
<dbReference type="Pfam" id="PF01388">
    <property type="entry name" value="ARID"/>
    <property type="match status" value="1"/>
</dbReference>
<feature type="domain" description="ARID" evidence="2">
    <location>
        <begin position="113"/>
        <end position="241"/>
    </location>
</feature>
<dbReference type="Proteomes" id="UP000717328">
    <property type="component" value="Unassembled WGS sequence"/>
</dbReference>
<name>A0A9P7KNE1_9AGAR</name>
<reference evidence="3" key="1">
    <citation type="submission" date="2021-02" db="EMBL/GenBank/DDBJ databases">
        <authorList>
            <person name="Nieuwenhuis M."/>
            <person name="Van De Peppel L.J.J."/>
        </authorList>
    </citation>
    <scope>NUCLEOTIDE SEQUENCE</scope>
    <source>
        <strain evidence="3">D49</strain>
    </source>
</reference>
<keyword evidence="4" id="KW-1185">Reference proteome</keyword>
<dbReference type="PROSITE" id="PS51011">
    <property type="entry name" value="ARID"/>
    <property type="match status" value="1"/>
</dbReference>
<feature type="compositionally biased region" description="Polar residues" evidence="1">
    <location>
        <begin position="351"/>
        <end position="362"/>
    </location>
</feature>
<dbReference type="InterPro" id="IPR036431">
    <property type="entry name" value="ARID_dom_sf"/>
</dbReference>
<dbReference type="SMART" id="SM01014">
    <property type="entry name" value="ARID"/>
    <property type="match status" value="1"/>
</dbReference>